<dbReference type="Proteomes" id="UP000189670">
    <property type="component" value="Unassembled WGS sequence"/>
</dbReference>
<dbReference type="GO" id="GO:0016788">
    <property type="term" value="F:hydrolase activity, acting on ester bonds"/>
    <property type="evidence" value="ECO:0007669"/>
    <property type="project" value="InterPro"/>
</dbReference>
<evidence type="ECO:0000313" key="1">
    <source>
        <dbReference type="EMBL" id="ETR70198.1"/>
    </source>
</evidence>
<dbReference type="SUPFAM" id="SSF48537">
    <property type="entry name" value="Phospholipase C/P1 nuclease"/>
    <property type="match status" value="1"/>
</dbReference>
<evidence type="ECO:0000313" key="2">
    <source>
        <dbReference type="Proteomes" id="UP000189670"/>
    </source>
</evidence>
<dbReference type="AlphaFoldDB" id="A0A1V1P5Y1"/>
<gene>
    <name evidence="1" type="ORF">OMM_03411</name>
</gene>
<dbReference type="EMBL" id="ATBP01000467">
    <property type="protein sequence ID" value="ETR70198.1"/>
    <property type="molecule type" value="Genomic_DNA"/>
</dbReference>
<reference evidence="2" key="1">
    <citation type="submission" date="2012-11" db="EMBL/GenBank/DDBJ databases">
        <authorList>
            <person name="Lucero-Rivera Y.E."/>
            <person name="Tovar-Ramirez D."/>
        </authorList>
    </citation>
    <scope>NUCLEOTIDE SEQUENCE [LARGE SCALE GENOMIC DNA]</scope>
    <source>
        <strain evidence="2">Araruama</strain>
    </source>
</reference>
<sequence length="479" mass="54455">MQALNKIINLQKSGRTITGMLLLCLCLPIIVHAFYDKSHMNTSEDAIVFMETQGSIQQRWCIDYLKTKTRGRHQGEMFSNEKSGDSDEFNQIRQELGLIGNARAGAIVADYFQDFWWDDTTEHNWHFDLAGASKFYQNNYTSYSHFMNLIRTNYEGKKVVANNFNDYDGYSYNGSYGFDSGLGYDITVATLMNNSMLTIDLANCTECDSKYSLAPGGNPATDYKQNGSITPVGSPGKGGYMLGNQDGTNYNCFSDTFGNNCPDIGSKYDGIYQIPNTTPGDYSYFTSDEDWVIMEPLDNAATFYYNEWFLEAGQTKNSQKDISSISGRYYTLSSQDVNYLTAAIHYAGDANVQIHIWNTLGFNHAAYEEWIEGLKDDDYGYGDRTLGGNDPKRNFEDYDIVEAYIRSRANDYSTDRLDMILTENAFLTYLARENRDNCDIMLNEDNQTRKNTAIYAVNQAITTIAIMYEKAVLELRKYR</sequence>
<organism evidence="1 2">
    <name type="scientific">Candidatus Magnetoglobus multicellularis str. Araruama</name>
    <dbReference type="NCBI Taxonomy" id="890399"/>
    <lineage>
        <taxon>Bacteria</taxon>
        <taxon>Pseudomonadati</taxon>
        <taxon>Thermodesulfobacteriota</taxon>
        <taxon>Desulfobacteria</taxon>
        <taxon>Desulfobacterales</taxon>
        <taxon>Desulfobacteraceae</taxon>
        <taxon>Candidatus Magnetoglobus</taxon>
    </lineage>
</organism>
<dbReference type="InterPro" id="IPR008947">
    <property type="entry name" value="PLipase_C/P1_nuclease_dom_sf"/>
</dbReference>
<name>A0A1V1P5Y1_9BACT</name>
<proteinExistence type="predicted"/>
<protein>
    <submittedName>
        <fullName evidence="1">Uncharacterized protein</fullName>
    </submittedName>
</protein>
<accession>A0A1V1P5Y1</accession>
<comment type="caution">
    <text evidence="1">The sequence shown here is derived from an EMBL/GenBank/DDBJ whole genome shotgun (WGS) entry which is preliminary data.</text>
</comment>